<evidence type="ECO:0000313" key="9">
    <source>
        <dbReference type="EMBL" id="CEL92734.1"/>
    </source>
</evidence>
<feature type="compositionally biased region" description="Low complexity" evidence="8">
    <location>
        <begin position="224"/>
        <end position="233"/>
    </location>
</feature>
<feature type="region of interest" description="Disordered" evidence="8">
    <location>
        <begin position="224"/>
        <end position="252"/>
    </location>
</feature>
<feature type="transmembrane region" description="Helical" evidence="7">
    <location>
        <begin position="61"/>
        <end position="79"/>
    </location>
</feature>
<keyword evidence="3 7" id="KW-0812">Transmembrane</keyword>
<dbReference type="Pfam" id="PF04511">
    <property type="entry name" value="DER1"/>
    <property type="match status" value="1"/>
</dbReference>
<evidence type="ECO:0000256" key="2">
    <source>
        <dbReference type="ARBA" id="ARBA00008917"/>
    </source>
</evidence>
<dbReference type="GO" id="GO:0006950">
    <property type="term" value="P:response to stress"/>
    <property type="evidence" value="ECO:0007669"/>
    <property type="project" value="UniProtKB-ARBA"/>
</dbReference>
<evidence type="ECO:0000256" key="6">
    <source>
        <dbReference type="ARBA" id="ARBA00023136"/>
    </source>
</evidence>
<evidence type="ECO:0000256" key="3">
    <source>
        <dbReference type="ARBA" id="ARBA00022692"/>
    </source>
</evidence>
<organism evidence="9 10">
    <name type="scientific">Vitrella brassicaformis (strain CCMP3155)</name>
    <dbReference type="NCBI Taxonomy" id="1169540"/>
    <lineage>
        <taxon>Eukaryota</taxon>
        <taxon>Sar</taxon>
        <taxon>Alveolata</taxon>
        <taxon>Colpodellida</taxon>
        <taxon>Vitrellaceae</taxon>
        <taxon>Vitrella</taxon>
    </lineage>
</organism>
<dbReference type="PhylomeDB" id="A0A0G4EB58"/>
<sequence length="252" mass="28330">MEGTTIEGFYFGIPFLSRVLTTVFFCLTLVTQLKLFNPSVLLLNWPLVVSRLHIWRPITNYLYIGQFGFPFVFNLYFFITFSGRLERNECFTSQGTPGSYLFFLLINMLTIDGLSCALAWPNGLPMNFSSLLMAIIYYWSRREAWAQLTYWGFSIQGYQLPWALMFFNMLLGGSPWGDLLGVAAGHTYYFLKEVLPAENGMTLLKTPGFIDQFMIAVQEGGRPAAAGGQAGRAAPPPPPRQFGGRGYRLGGD</sequence>
<keyword evidence="4 7" id="KW-0256">Endoplasmic reticulum</keyword>
<dbReference type="Proteomes" id="UP000041254">
    <property type="component" value="Unassembled WGS sequence"/>
</dbReference>
<dbReference type="STRING" id="1169540.A0A0G4EB58"/>
<reference evidence="9 10" key="1">
    <citation type="submission" date="2014-11" db="EMBL/GenBank/DDBJ databases">
        <authorList>
            <person name="Zhu J."/>
            <person name="Qi W."/>
            <person name="Song R."/>
        </authorList>
    </citation>
    <scope>NUCLEOTIDE SEQUENCE [LARGE SCALE GENOMIC DNA]</scope>
</reference>
<feature type="transmembrane region" description="Helical" evidence="7">
    <location>
        <begin position="9"/>
        <end position="30"/>
    </location>
</feature>
<keyword evidence="10" id="KW-1185">Reference proteome</keyword>
<dbReference type="PANTHER" id="PTHR11009">
    <property type="entry name" value="DER1-LIKE PROTEIN, DERLIN"/>
    <property type="match status" value="1"/>
</dbReference>
<feature type="compositionally biased region" description="Gly residues" evidence="8">
    <location>
        <begin position="243"/>
        <end position="252"/>
    </location>
</feature>
<evidence type="ECO:0000256" key="5">
    <source>
        <dbReference type="ARBA" id="ARBA00022989"/>
    </source>
</evidence>
<proteinExistence type="inferred from homology"/>
<dbReference type="VEuPathDB" id="CryptoDB:Vbra_1944"/>
<keyword evidence="5 7" id="KW-1133">Transmembrane helix</keyword>
<dbReference type="InterPro" id="IPR007599">
    <property type="entry name" value="DER1"/>
</dbReference>
<dbReference type="FunCoup" id="A0A0G4EB58">
    <property type="interactions" value="53"/>
</dbReference>
<dbReference type="OrthoDB" id="1716531at2759"/>
<comment type="caution">
    <text evidence="7">Lacks conserved residue(s) required for the propagation of feature annotation.</text>
</comment>
<evidence type="ECO:0000256" key="8">
    <source>
        <dbReference type="SAM" id="MobiDB-lite"/>
    </source>
</evidence>
<comment type="function">
    <text evidence="7">May be involved in the degradation of misfolded endoplasmic reticulum (ER) luminal proteins.</text>
</comment>
<feature type="transmembrane region" description="Helical" evidence="7">
    <location>
        <begin position="99"/>
        <end position="120"/>
    </location>
</feature>
<dbReference type="InterPro" id="IPR035952">
    <property type="entry name" value="Rhomboid-like_sf"/>
</dbReference>
<protein>
    <recommendedName>
        <fullName evidence="7">Derlin</fullName>
    </recommendedName>
</protein>
<comment type="similarity">
    <text evidence="2 7">Belongs to the derlin family.</text>
</comment>
<evidence type="ECO:0000313" key="10">
    <source>
        <dbReference type="Proteomes" id="UP000041254"/>
    </source>
</evidence>
<dbReference type="InParanoid" id="A0A0G4EB58"/>
<comment type="subcellular location">
    <subcellularLocation>
        <location evidence="1 7">Endoplasmic reticulum membrane</location>
        <topology evidence="1 7">Multi-pass membrane protein</topology>
    </subcellularLocation>
</comment>
<dbReference type="EMBL" id="CDMY01000104">
    <property type="protein sequence ID" value="CEL92734.1"/>
    <property type="molecule type" value="Genomic_DNA"/>
</dbReference>
<dbReference type="GO" id="GO:0005789">
    <property type="term" value="C:endoplasmic reticulum membrane"/>
    <property type="evidence" value="ECO:0007669"/>
    <property type="project" value="UniProtKB-SubCell"/>
</dbReference>
<dbReference type="SUPFAM" id="SSF144091">
    <property type="entry name" value="Rhomboid-like"/>
    <property type="match status" value="1"/>
</dbReference>
<accession>A0A0G4EB58</accession>
<dbReference type="AlphaFoldDB" id="A0A0G4EB58"/>
<keyword evidence="6 7" id="KW-0472">Membrane</keyword>
<dbReference type="OMA" id="LWRCVTS"/>
<evidence type="ECO:0000256" key="1">
    <source>
        <dbReference type="ARBA" id="ARBA00004477"/>
    </source>
</evidence>
<evidence type="ECO:0000256" key="4">
    <source>
        <dbReference type="ARBA" id="ARBA00022824"/>
    </source>
</evidence>
<evidence type="ECO:0000256" key="7">
    <source>
        <dbReference type="RuleBase" id="RU363059"/>
    </source>
</evidence>
<name>A0A0G4EB58_VITBC</name>
<gene>
    <name evidence="9" type="ORF">Vbra_1944</name>
</gene>